<dbReference type="EMBL" id="WHUW01000039">
    <property type="protein sequence ID" value="KAF8432538.1"/>
    <property type="molecule type" value="Genomic_DNA"/>
</dbReference>
<name>A0AAD4BJT8_BOLED</name>
<dbReference type="Proteomes" id="UP001194468">
    <property type="component" value="Unassembled WGS sequence"/>
</dbReference>
<evidence type="ECO:0000313" key="1">
    <source>
        <dbReference type="EMBL" id="KAF8432538.1"/>
    </source>
</evidence>
<protein>
    <submittedName>
        <fullName evidence="1">Uncharacterized protein</fullName>
    </submittedName>
</protein>
<gene>
    <name evidence="1" type="ORF">L210DRAFT_828562</name>
</gene>
<evidence type="ECO:0000313" key="2">
    <source>
        <dbReference type="Proteomes" id="UP001194468"/>
    </source>
</evidence>
<sequence length="77" mass="8997">GTKKDPLKLKAIFCRQRTNNEQLFVRPCGVICSRATMYHHEAMSNVLILFEKMFSLPRARKPQHMIYDSNCNALREV</sequence>
<dbReference type="AlphaFoldDB" id="A0AAD4BJT8"/>
<comment type="caution">
    <text evidence="1">The sequence shown here is derived from an EMBL/GenBank/DDBJ whole genome shotgun (WGS) entry which is preliminary data.</text>
</comment>
<reference evidence="1" key="1">
    <citation type="submission" date="2019-10" db="EMBL/GenBank/DDBJ databases">
        <authorList>
            <consortium name="DOE Joint Genome Institute"/>
            <person name="Kuo A."/>
            <person name="Miyauchi S."/>
            <person name="Kiss E."/>
            <person name="Drula E."/>
            <person name="Kohler A."/>
            <person name="Sanchez-Garcia M."/>
            <person name="Andreopoulos B."/>
            <person name="Barry K.W."/>
            <person name="Bonito G."/>
            <person name="Buee M."/>
            <person name="Carver A."/>
            <person name="Chen C."/>
            <person name="Cichocki N."/>
            <person name="Clum A."/>
            <person name="Culley D."/>
            <person name="Crous P.W."/>
            <person name="Fauchery L."/>
            <person name="Girlanda M."/>
            <person name="Hayes R."/>
            <person name="Keri Z."/>
            <person name="LaButti K."/>
            <person name="Lipzen A."/>
            <person name="Lombard V."/>
            <person name="Magnuson J."/>
            <person name="Maillard F."/>
            <person name="Morin E."/>
            <person name="Murat C."/>
            <person name="Nolan M."/>
            <person name="Ohm R."/>
            <person name="Pangilinan J."/>
            <person name="Pereira M."/>
            <person name="Perotto S."/>
            <person name="Peter M."/>
            <person name="Riley R."/>
            <person name="Sitrit Y."/>
            <person name="Stielow B."/>
            <person name="Szollosi G."/>
            <person name="Zifcakova L."/>
            <person name="Stursova M."/>
            <person name="Spatafora J.W."/>
            <person name="Tedersoo L."/>
            <person name="Vaario L.-M."/>
            <person name="Yamada A."/>
            <person name="Yan M."/>
            <person name="Wang P."/>
            <person name="Xu J."/>
            <person name="Bruns T."/>
            <person name="Baldrian P."/>
            <person name="Vilgalys R."/>
            <person name="Henrissat B."/>
            <person name="Grigoriev I.V."/>
            <person name="Hibbett D."/>
            <person name="Nagy L.G."/>
            <person name="Martin F.M."/>
        </authorList>
    </citation>
    <scope>NUCLEOTIDE SEQUENCE</scope>
    <source>
        <strain evidence="1">BED1</strain>
    </source>
</reference>
<accession>A0AAD4BJT8</accession>
<feature type="non-terminal residue" evidence="1">
    <location>
        <position position="77"/>
    </location>
</feature>
<keyword evidence="2" id="KW-1185">Reference proteome</keyword>
<proteinExistence type="predicted"/>
<reference evidence="1" key="2">
    <citation type="journal article" date="2020" name="Nat. Commun.">
        <title>Large-scale genome sequencing of mycorrhizal fungi provides insights into the early evolution of symbiotic traits.</title>
        <authorList>
            <person name="Miyauchi S."/>
            <person name="Kiss E."/>
            <person name="Kuo A."/>
            <person name="Drula E."/>
            <person name="Kohler A."/>
            <person name="Sanchez-Garcia M."/>
            <person name="Morin E."/>
            <person name="Andreopoulos B."/>
            <person name="Barry K.W."/>
            <person name="Bonito G."/>
            <person name="Buee M."/>
            <person name="Carver A."/>
            <person name="Chen C."/>
            <person name="Cichocki N."/>
            <person name="Clum A."/>
            <person name="Culley D."/>
            <person name="Crous P.W."/>
            <person name="Fauchery L."/>
            <person name="Girlanda M."/>
            <person name="Hayes R.D."/>
            <person name="Keri Z."/>
            <person name="LaButti K."/>
            <person name="Lipzen A."/>
            <person name="Lombard V."/>
            <person name="Magnuson J."/>
            <person name="Maillard F."/>
            <person name="Murat C."/>
            <person name="Nolan M."/>
            <person name="Ohm R.A."/>
            <person name="Pangilinan J."/>
            <person name="Pereira M.F."/>
            <person name="Perotto S."/>
            <person name="Peter M."/>
            <person name="Pfister S."/>
            <person name="Riley R."/>
            <person name="Sitrit Y."/>
            <person name="Stielow J.B."/>
            <person name="Szollosi G."/>
            <person name="Zifcakova L."/>
            <person name="Stursova M."/>
            <person name="Spatafora J.W."/>
            <person name="Tedersoo L."/>
            <person name="Vaario L.M."/>
            <person name="Yamada A."/>
            <person name="Yan M."/>
            <person name="Wang P."/>
            <person name="Xu J."/>
            <person name="Bruns T."/>
            <person name="Baldrian P."/>
            <person name="Vilgalys R."/>
            <person name="Dunand C."/>
            <person name="Henrissat B."/>
            <person name="Grigoriev I.V."/>
            <person name="Hibbett D."/>
            <person name="Nagy L.G."/>
            <person name="Martin F.M."/>
        </authorList>
    </citation>
    <scope>NUCLEOTIDE SEQUENCE</scope>
    <source>
        <strain evidence="1">BED1</strain>
    </source>
</reference>
<organism evidence="1 2">
    <name type="scientific">Boletus edulis BED1</name>
    <dbReference type="NCBI Taxonomy" id="1328754"/>
    <lineage>
        <taxon>Eukaryota</taxon>
        <taxon>Fungi</taxon>
        <taxon>Dikarya</taxon>
        <taxon>Basidiomycota</taxon>
        <taxon>Agaricomycotina</taxon>
        <taxon>Agaricomycetes</taxon>
        <taxon>Agaricomycetidae</taxon>
        <taxon>Boletales</taxon>
        <taxon>Boletineae</taxon>
        <taxon>Boletaceae</taxon>
        <taxon>Boletoideae</taxon>
        <taxon>Boletus</taxon>
    </lineage>
</organism>
<feature type="non-terminal residue" evidence="1">
    <location>
        <position position="1"/>
    </location>
</feature>